<organism evidence="1 2">
    <name type="scientific">Gnathostoma spinigerum</name>
    <dbReference type="NCBI Taxonomy" id="75299"/>
    <lineage>
        <taxon>Eukaryota</taxon>
        <taxon>Metazoa</taxon>
        <taxon>Ecdysozoa</taxon>
        <taxon>Nematoda</taxon>
        <taxon>Chromadorea</taxon>
        <taxon>Rhabditida</taxon>
        <taxon>Spirurina</taxon>
        <taxon>Gnathostomatomorpha</taxon>
        <taxon>Gnathostomatoidea</taxon>
        <taxon>Gnathostomatidae</taxon>
        <taxon>Gnathostoma</taxon>
    </lineage>
</organism>
<evidence type="ECO:0000313" key="2">
    <source>
        <dbReference type="Proteomes" id="UP001608902"/>
    </source>
</evidence>
<keyword evidence="2" id="KW-1185">Reference proteome</keyword>
<gene>
    <name evidence="1" type="ORF">AB6A40_000339</name>
</gene>
<reference evidence="1 2" key="1">
    <citation type="submission" date="2024-08" db="EMBL/GenBank/DDBJ databases">
        <title>Gnathostoma spinigerum genome.</title>
        <authorList>
            <person name="Gonzalez-Bertolin B."/>
            <person name="Monzon S."/>
            <person name="Zaballos A."/>
            <person name="Jimenez P."/>
            <person name="Dekumyoy P."/>
            <person name="Varona S."/>
            <person name="Cuesta I."/>
            <person name="Sumanam S."/>
            <person name="Adisakwattana P."/>
            <person name="Gasser R.B."/>
            <person name="Hernandez-Gonzalez A."/>
            <person name="Young N.D."/>
            <person name="Perteguer M.J."/>
        </authorList>
    </citation>
    <scope>NUCLEOTIDE SEQUENCE [LARGE SCALE GENOMIC DNA]</scope>
    <source>
        <strain evidence="1">AL3</strain>
        <tissue evidence="1">Liver</tissue>
    </source>
</reference>
<proteinExistence type="predicted"/>
<sequence length="177" mass="18339">MLSIFEAIELSNKGVIFSYVMSYGIFDELVITVFTIKNRARLELSLRLAVANHCRDRNKRGYFYRYSNTVGTGPYYHIRQNYGGGYGGVAPLYGYPAFAGCGLGNCGAFPGYAGWPSTLAAAPGLMAPGAVGAAPFAPAPISPAAFGPASIAAAPIAAAPLAPSPVGVIGGPGPFVW</sequence>
<comment type="caution">
    <text evidence="1">The sequence shown here is derived from an EMBL/GenBank/DDBJ whole genome shotgun (WGS) entry which is preliminary data.</text>
</comment>
<protein>
    <submittedName>
        <fullName evidence="1">Uncharacterized protein</fullName>
    </submittedName>
</protein>
<dbReference type="EMBL" id="JBGFUD010000091">
    <property type="protein sequence ID" value="MFH4973630.1"/>
    <property type="molecule type" value="Genomic_DNA"/>
</dbReference>
<name>A0ABD6E2V2_9BILA</name>
<dbReference type="Proteomes" id="UP001608902">
    <property type="component" value="Unassembled WGS sequence"/>
</dbReference>
<dbReference type="AlphaFoldDB" id="A0ABD6E2V2"/>
<evidence type="ECO:0000313" key="1">
    <source>
        <dbReference type="EMBL" id="MFH4973630.1"/>
    </source>
</evidence>
<accession>A0ABD6E2V2</accession>